<feature type="transmembrane region" description="Helical" evidence="6">
    <location>
        <begin position="127"/>
        <end position="147"/>
    </location>
</feature>
<dbReference type="InterPro" id="IPR005821">
    <property type="entry name" value="Ion_trans_dom"/>
</dbReference>
<accession>A0ABQ8UK16</accession>
<name>A0ABQ8UK16_9EUKA</name>
<comment type="caution">
    <text evidence="8">The sequence shown here is derived from an EMBL/GenBank/DDBJ whole genome shotgun (WGS) entry which is preliminary data.</text>
</comment>
<feature type="region of interest" description="Disordered" evidence="5">
    <location>
        <begin position="377"/>
        <end position="396"/>
    </location>
</feature>
<gene>
    <name evidence="8" type="ORF">PAPYR_4943</name>
</gene>
<dbReference type="InterPro" id="IPR028744">
    <property type="entry name" value="CatSper4"/>
</dbReference>
<evidence type="ECO:0000256" key="3">
    <source>
        <dbReference type="ARBA" id="ARBA00022989"/>
    </source>
</evidence>
<sequence>MLNFFRRGDQKKKIHIQGQEDMNVLPPTAFELPGVLIRHDAVIPEPPPQRPIFFRFGDDEDIEDRMGCFRVASFTQKKKEAEIDDEQETKEYAFSDIVDEDTEEAFDNYLSDEIVGNLIESVTWRGFILLVILLNTILVGLGTSSAIEKAAGTVLGGIDYVMLTIFVIEILLKWFNGFFVFWKSGWNIFDFLIVAISIIAKGVTYISSGRVLRILRVIRAFRALRSISLLEGLQVIVSTVLRSMPDMINVLVLMVIFMFIYAVVGMSLFAEAAPQYFTGLDDAYYSLFIMLSQDGWMDIFSTLKRPAATALRCRRVISPSRAASRLSDGGQFWPAAIYCMTFIMLGSFVFVNVLVGVTVNYLQDAYKEIEMRKKAKSRKLQRSSHKTKEQDVREDTNDVTRIPLEKWLAQKADEVPDFNKIPIAGLENYFLVLSAIEDNLVEFSKLKLTIEEIFEELQTLNQKDADDAEEEEEEAQTPMAGTRLVGPEAPAMPGDVLSLMMRQANMERDQRQRERQQAERVATVRRQAMVEGLQEQNQRQERALLWATGKLKQTMRDAKATQQAKAGKGFIKTVLNKLPVTPKDD</sequence>
<feature type="compositionally biased region" description="Basic and acidic residues" evidence="5">
    <location>
        <begin position="386"/>
        <end position="396"/>
    </location>
</feature>
<dbReference type="PANTHER" id="PTHR47077:SF1">
    <property type="entry name" value="CATION CHANNEL SPERM-ASSOCIATED PROTEIN 4"/>
    <property type="match status" value="1"/>
</dbReference>
<protein>
    <submittedName>
        <fullName evidence="8">Cation channel sperm-associated protein 4</fullName>
    </submittedName>
</protein>
<keyword evidence="2 6" id="KW-0812">Transmembrane</keyword>
<evidence type="ECO:0000256" key="2">
    <source>
        <dbReference type="ARBA" id="ARBA00022692"/>
    </source>
</evidence>
<dbReference type="PANTHER" id="PTHR47077">
    <property type="entry name" value="ION_TRANS DOMAIN-CONTAINING PROTEIN"/>
    <property type="match status" value="1"/>
</dbReference>
<feature type="domain" description="Ion transport" evidence="7">
    <location>
        <begin position="124"/>
        <end position="368"/>
    </location>
</feature>
<feature type="compositionally biased region" description="Acidic residues" evidence="5">
    <location>
        <begin position="466"/>
        <end position="475"/>
    </location>
</feature>
<feature type="transmembrane region" description="Helical" evidence="6">
    <location>
        <begin position="335"/>
        <end position="362"/>
    </location>
</feature>
<evidence type="ECO:0000256" key="5">
    <source>
        <dbReference type="SAM" id="MobiDB-lite"/>
    </source>
</evidence>
<comment type="subcellular location">
    <subcellularLocation>
        <location evidence="1">Membrane</location>
        <topology evidence="1">Multi-pass membrane protein</topology>
    </subcellularLocation>
</comment>
<keyword evidence="4 6" id="KW-0472">Membrane</keyword>
<organism evidence="8 9">
    <name type="scientific">Paratrimastix pyriformis</name>
    <dbReference type="NCBI Taxonomy" id="342808"/>
    <lineage>
        <taxon>Eukaryota</taxon>
        <taxon>Metamonada</taxon>
        <taxon>Preaxostyla</taxon>
        <taxon>Paratrimastigidae</taxon>
        <taxon>Paratrimastix</taxon>
    </lineage>
</organism>
<evidence type="ECO:0000313" key="8">
    <source>
        <dbReference type="EMBL" id="KAJ4459143.1"/>
    </source>
</evidence>
<dbReference type="EMBL" id="JAPMOS010000022">
    <property type="protein sequence ID" value="KAJ4459143.1"/>
    <property type="molecule type" value="Genomic_DNA"/>
</dbReference>
<evidence type="ECO:0000256" key="1">
    <source>
        <dbReference type="ARBA" id="ARBA00004141"/>
    </source>
</evidence>
<feature type="transmembrane region" description="Helical" evidence="6">
    <location>
        <begin position="248"/>
        <end position="270"/>
    </location>
</feature>
<dbReference type="Gene3D" id="1.10.287.70">
    <property type="match status" value="1"/>
</dbReference>
<evidence type="ECO:0000256" key="4">
    <source>
        <dbReference type="ARBA" id="ARBA00023136"/>
    </source>
</evidence>
<dbReference type="Gene3D" id="1.20.120.350">
    <property type="entry name" value="Voltage-gated potassium channels. Chain C"/>
    <property type="match status" value="1"/>
</dbReference>
<proteinExistence type="predicted"/>
<feature type="region of interest" description="Disordered" evidence="5">
    <location>
        <begin position="463"/>
        <end position="489"/>
    </location>
</feature>
<evidence type="ECO:0000313" key="9">
    <source>
        <dbReference type="Proteomes" id="UP001141327"/>
    </source>
</evidence>
<dbReference type="Pfam" id="PF00520">
    <property type="entry name" value="Ion_trans"/>
    <property type="match status" value="1"/>
</dbReference>
<keyword evidence="3 6" id="KW-1133">Transmembrane helix</keyword>
<reference evidence="8" key="1">
    <citation type="journal article" date="2022" name="bioRxiv">
        <title>Genomics of Preaxostyla Flagellates Illuminates Evolutionary Transitions and the Path Towards Mitochondrial Loss.</title>
        <authorList>
            <person name="Novak L.V.F."/>
            <person name="Treitli S.C."/>
            <person name="Pyrih J."/>
            <person name="Halakuc P."/>
            <person name="Pipaliya S.V."/>
            <person name="Vacek V."/>
            <person name="Brzon O."/>
            <person name="Soukal P."/>
            <person name="Eme L."/>
            <person name="Dacks J.B."/>
            <person name="Karnkowska A."/>
            <person name="Elias M."/>
            <person name="Hampl V."/>
        </authorList>
    </citation>
    <scope>NUCLEOTIDE SEQUENCE</scope>
    <source>
        <strain evidence="8">RCP-MX</strain>
    </source>
</reference>
<dbReference type="Proteomes" id="UP001141327">
    <property type="component" value="Unassembled WGS sequence"/>
</dbReference>
<feature type="transmembrane region" description="Helical" evidence="6">
    <location>
        <begin position="184"/>
        <end position="203"/>
    </location>
</feature>
<keyword evidence="9" id="KW-1185">Reference proteome</keyword>
<feature type="transmembrane region" description="Helical" evidence="6">
    <location>
        <begin position="153"/>
        <end position="172"/>
    </location>
</feature>
<dbReference type="SUPFAM" id="SSF81324">
    <property type="entry name" value="Voltage-gated potassium channels"/>
    <property type="match status" value="1"/>
</dbReference>
<evidence type="ECO:0000256" key="6">
    <source>
        <dbReference type="SAM" id="Phobius"/>
    </source>
</evidence>
<evidence type="ECO:0000259" key="7">
    <source>
        <dbReference type="Pfam" id="PF00520"/>
    </source>
</evidence>
<dbReference type="InterPro" id="IPR027359">
    <property type="entry name" value="Volt_channel_dom_sf"/>
</dbReference>